<dbReference type="InterPro" id="IPR048031">
    <property type="entry name" value="ScyD/ScyE-like"/>
</dbReference>
<dbReference type="Proteomes" id="UP000437709">
    <property type="component" value="Unassembled WGS sequence"/>
</dbReference>
<dbReference type="SUPFAM" id="SSF63829">
    <property type="entry name" value="Calcium-dependent phosphotriesterase"/>
    <property type="match status" value="1"/>
</dbReference>
<dbReference type="Gene3D" id="2.120.10.30">
    <property type="entry name" value="TolB, C-terminal domain"/>
    <property type="match status" value="1"/>
</dbReference>
<feature type="chain" id="PRO_5038962033" evidence="1">
    <location>
        <begin position="34"/>
        <end position="444"/>
    </location>
</feature>
<keyword evidence="1" id="KW-0732">Signal</keyword>
<sequence>MRRCPVRRSRLILPSAATALLLVPLLGVTTSAAHDRDHSDDRGHSRHHDRDRDDFEIDRLKVVASGLDNPRGLAVARDGDVFVALSGRGNDAATAGMTEAETTAAGLPCFIGPEGLTCLGDTGAIGKLDDHRHRRDPATAVRTVVDGLPSLAAPGGGGAIGVTDVSFDHRGRLFTTIGLGGDPELRETVLAGEEVAEHLATVNWVNLRRGTVHEIADLGDFEAETNLHPFAPDTNPYSLVSGRHGHLVTDAGANTLLHVSRRGEIEAQYVFQDELVTVPPAAGGDGTAQLPAQAVPNSVVRGPDGAYYIGQLTGFPFAPGAATVWRWVPGSDPEVYADGFTHIIDLAFTEDGDLLVLQIARDSLLNAFGPAGDWTGALFLVPKGEPDEKHELFVDDEGNPLTDETGGPLLFAPAGLAVDDDHVYLSNKGIVPRGGEILRFEIDD</sequence>
<gene>
    <name evidence="2" type="ORF">GB881_07160</name>
</gene>
<dbReference type="EMBL" id="WHPC01000020">
    <property type="protein sequence ID" value="MPV36838.1"/>
    <property type="molecule type" value="Genomic_DNA"/>
</dbReference>
<name>A0A6N7EIK7_9MICO</name>
<evidence type="ECO:0000256" key="1">
    <source>
        <dbReference type="SAM" id="SignalP"/>
    </source>
</evidence>
<proteinExistence type="predicted"/>
<organism evidence="2 3">
    <name type="scientific">Georgenia subflava</name>
    <dbReference type="NCBI Taxonomy" id="1622177"/>
    <lineage>
        <taxon>Bacteria</taxon>
        <taxon>Bacillati</taxon>
        <taxon>Actinomycetota</taxon>
        <taxon>Actinomycetes</taxon>
        <taxon>Micrococcales</taxon>
        <taxon>Bogoriellaceae</taxon>
        <taxon>Georgenia</taxon>
    </lineage>
</organism>
<protein>
    <submittedName>
        <fullName evidence="2">ScyD/ScyE family protein</fullName>
    </submittedName>
</protein>
<evidence type="ECO:0000313" key="2">
    <source>
        <dbReference type="EMBL" id="MPV36838.1"/>
    </source>
</evidence>
<dbReference type="NCBIfam" id="NF033206">
    <property type="entry name" value="ScyE_fam"/>
    <property type="match status" value="1"/>
</dbReference>
<evidence type="ECO:0000313" key="3">
    <source>
        <dbReference type="Proteomes" id="UP000437709"/>
    </source>
</evidence>
<accession>A0A6N7EIK7</accession>
<keyword evidence="3" id="KW-1185">Reference proteome</keyword>
<feature type="signal peptide" evidence="1">
    <location>
        <begin position="1"/>
        <end position="33"/>
    </location>
</feature>
<reference evidence="2 3" key="1">
    <citation type="submission" date="2019-10" db="EMBL/GenBank/DDBJ databases">
        <title>Georgenia wutianyii sp. nov. and Georgenia yuyongxinii sp. nov. isolated from plateau pika (Ochotona curzoniae) in the Qinghai-Tibet plateau of China.</title>
        <authorList>
            <person name="Tian Z."/>
        </authorList>
    </citation>
    <scope>NUCLEOTIDE SEQUENCE [LARGE SCALE GENOMIC DNA]</scope>
    <source>
        <strain evidence="2 3">JCM 19765</strain>
    </source>
</reference>
<comment type="caution">
    <text evidence="2">The sequence shown here is derived from an EMBL/GenBank/DDBJ whole genome shotgun (WGS) entry which is preliminary data.</text>
</comment>
<dbReference type="InterPro" id="IPR011042">
    <property type="entry name" value="6-blade_b-propeller_TolB-like"/>
</dbReference>
<dbReference type="AlphaFoldDB" id="A0A6N7EIK7"/>